<dbReference type="Pfam" id="PF00583">
    <property type="entry name" value="Acetyltransf_1"/>
    <property type="match status" value="1"/>
</dbReference>
<keyword evidence="3" id="KW-1185">Reference proteome</keyword>
<dbReference type="InterPro" id="IPR041496">
    <property type="entry name" value="YitH/HolE_GNAT"/>
</dbReference>
<dbReference type="SUPFAM" id="SSF55729">
    <property type="entry name" value="Acyl-CoA N-acyltransferases (Nat)"/>
    <property type="match status" value="1"/>
</dbReference>
<keyword evidence="2" id="KW-0808">Transferase</keyword>
<accession>A0AAP3V311</accession>
<reference evidence="2 3" key="1">
    <citation type="submission" date="2023-03" db="EMBL/GenBank/DDBJ databases">
        <title>YIM 152171 draft genome.</title>
        <authorList>
            <person name="Yang Z."/>
        </authorList>
    </citation>
    <scope>NUCLEOTIDE SEQUENCE [LARGE SCALE GENOMIC DNA]</scope>
    <source>
        <strain evidence="2 3">YIM 152171</strain>
    </source>
</reference>
<dbReference type="InterPro" id="IPR000182">
    <property type="entry name" value="GNAT_dom"/>
</dbReference>
<dbReference type="CDD" id="cd04301">
    <property type="entry name" value="NAT_SF"/>
    <property type="match status" value="1"/>
</dbReference>
<dbReference type="EMBL" id="JARGEQ010000073">
    <property type="protein sequence ID" value="MDF1586112.1"/>
    <property type="molecule type" value="Genomic_DNA"/>
</dbReference>
<organism evidence="2 3">
    <name type="scientific">Marinimicrococcus flavescens</name>
    <dbReference type="NCBI Taxonomy" id="3031815"/>
    <lineage>
        <taxon>Bacteria</taxon>
        <taxon>Pseudomonadati</taxon>
        <taxon>Pseudomonadota</taxon>
        <taxon>Alphaproteobacteria</taxon>
        <taxon>Geminicoccales</taxon>
        <taxon>Geminicoccaceae</taxon>
        <taxon>Marinimicrococcus</taxon>
    </lineage>
</organism>
<dbReference type="AlphaFoldDB" id="A0AAP3V311"/>
<dbReference type="RefSeq" id="WP_327788528.1">
    <property type="nucleotide sequence ID" value="NZ_JARGEQ010000073.1"/>
</dbReference>
<dbReference type="PANTHER" id="PTHR47237">
    <property type="entry name" value="SLL0310 PROTEIN"/>
    <property type="match status" value="1"/>
</dbReference>
<evidence type="ECO:0000259" key="1">
    <source>
        <dbReference type="PROSITE" id="PS51186"/>
    </source>
</evidence>
<name>A0AAP3V311_9PROT</name>
<dbReference type="Gene3D" id="3.40.630.90">
    <property type="match status" value="1"/>
</dbReference>
<dbReference type="EC" id="2.3.1.-" evidence="2"/>
<protein>
    <submittedName>
        <fullName evidence="2">GNAT family N-acetyltransferase</fullName>
        <ecNumber evidence="2">2.3.1.-</ecNumber>
    </submittedName>
</protein>
<dbReference type="Pfam" id="PF18014">
    <property type="entry name" value="Acetyltransf_18"/>
    <property type="match status" value="1"/>
</dbReference>
<sequence>MRSATGCSEPLEERRLGPADAAAACPLSDEAGWNQTPSDWAFMLEAGHGRGLFHDGRPVATALVLRLGPALCWISMVLVTQEFRRRGLGSRLFARCLEIAQEEGRRPGLDATGLGRPLYAKLGFMDCHALARWQAPSGALAATAPEGMEIAPMDEAAMAGVLALDRELGGMERGRILAHLQERAPAAAHVARAQGRLVGYVLGRPGRRAGQIGPLVATAPEAAPALAAAAARAFGGAVILDVPEESRSFRRWLEERGAARLRGFTRMLQGSAHAPGEAAALHAIAGPELG</sequence>
<dbReference type="InterPro" id="IPR016181">
    <property type="entry name" value="Acyl_CoA_acyltransferase"/>
</dbReference>
<dbReference type="PROSITE" id="PS51186">
    <property type="entry name" value="GNAT"/>
    <property type="match status" value="1"/>
</dbReference>
<proteinExistence type="predicted"/>
<keyword evidence="2" id="KW-0012">Acyltransferase</keyword>
<dbReference type="PANTHER" id="PTHR47237:SF2">
    <property type="entry name" value="BLL4206 PROTEIN"/>
    <property type="match status" value="1"/>
</dbReference>
<dbReference type="InterPro" id="IPR052729">
    <property type="entry name" value="Acyl/Acetyltrans_Enzymes"/>
</dbReference>
<dbReference type="Gene3D" id="3.40.630.30">
    <property type="match status" value="1"/>
</dbReference>
<dbReference type="Proteomes" id="UP001301140">
    <property type="component" value="Unassembled WGS sequence"/>
</dbReference>
<evidence type="ECO:0000313" key="3">
    <source>
        <dbReference type="Proteomes" id="UP001301140"/>
    </source>
</evidence>
<evidence type="ECO:0000313" key="2">
    <source>
        <dbReference type="EMBL" id="MDF1586112.1"/>
    </source>
</evidence>
<comment type="caution">
    <text evidence="2">The sequence shown here is derived from an EMBL/GenBank/DDBJ whole genome shotgun (WGS) entry which is preliminary data.</text>
</comment>
<dbReference type="GO" id="GO:0016747">
    <property type="term" value="F:acyltransferase activity, transferring groups other than amino-acyl groups"/>
    <property type="evidence" value="ECO:0007669"/>
    <property type="project" value="InterPro"/>
</dbReference>
<feature type="domain" description="N-acetyltransferase" evidence="1">
    <location>
        <begin position="11"/>
        <end position="145"/>
    </location>
</feature>
<gene>
    <name evidence="2" type="ORF">PZ740_06920</name>
</gene>